<dbReference type="Gene3D" id="2.60.40.1080">
    <property type="match status" value="2"/>
</dbReference>
<dbReference type="SUPFAM" id="SSF52129">
    <property type="entry name" value="Caspase-like"/>
    <property type="match status" value="1"/>
</dbReference>
<dbReference type="Gene3D" id="3.40.50.1460">
    <property type="match status" value="1"/>
</dbReference>
<feature type="domain" description="BIG2" evidence="1">
    <location>
        <begin position="319"/>
        <end position="396"/>
    </location>
</feature>
<dbReference type="InterPro" id="IPR003343">
    <property type="entry name" value="Big_2"/>
</dbReference>
<dbReference type="InterPro" id="IPR008964">
    <property type="entry name" value="Invasin/intimin_cell_adhesion"/>
</dbReference>
<proteinExistence type="predicted"/>
<evidence type="ECO:0000313" key="3">
    <source>
        <dbReference type="Proteomes" id="UP000824072"/>
    </source>
</evidence>
<dbReference type="AlphaFoldDB" id="A0A9D1IAC5"/>
<dbReference type="EMBL" id="DVMU01000030">
    <property type="protein sequence ID" value="HIU33186.1"/>
    <property type="molecule type" value="Genomic_DNA"/>
</dbReference>
<dbReference type="GO" id="GO:0006508">
    <property type="term" value="P:proteolysis"/>
    <property type="evidence" value="ECO:0007669"/>
    <property type="project" value="InterPro"/>
</dbReference>
<evidence type="ECO:0000259" key="1">
    <source>
        <dbReference type="SMART" id="SM00635"/>
    </source>
</evidence>
<dbReference type="InterPro" id="IPR011600">
    <property type="entry name" value="Pept_C14_caspase"/>
</dbReference>
<sequence>MAKGIAKILIAVWVIASALLTGAFAMSFEERIAVGDRVEISLDAEERRFSFVPEANSRYAIYLFSGEEFSLTASLYRGERLIGQGGADKLLIETRLSASEEYTLVLSGTAEGVVEIMRDTLGRSFGQPIRLDEAGFSYSKMLVKSEDAHWYAFVAQADGPATIFGVPEEQSALRLEAIFTDGQGVSLQRAEPGTDGSVTLYAQLEAGKKYFVRLGAADGTNGAYRLYVAQNENFSKLPEKVELSAEEISLEVGQRQSVQSRVLPQGAHPAVTWISSDPQVAKVTQEGEITAVGAGEATVTATAYGGVSKSVRVTVASVPLSGIGFADSSVSVRVGEKTALSLEFYPREASNKNVRYVVSDSQTLSVSEDGMVTGLQEGSGYVMAISEDGGFTDLVEVVVEAAAPQYRALVVGQQMYRDNVNKVRVGSINTAQNIAQMLGEQSLLGEGGYQTTIALDTTREETLLEIRKAFADAEAGDVSLFYITCHGYYRNGMSVLQMYDGSVITAYELERELRRVRGTVVVIVDCCGSGGLIGEASGLDDFTDGIVSVFSGRVGTAPFVSSKYKVLASAALDQDSYRISFDETLAESEMATVLARALCDGAGWSLSNARRGPLMADLNHDRKITLDEIFLYTSKRVMWYLQIAGELGGSASQYVQSVQVYPQGDPFVLFGRPASGGS</sequence>
<dbReference type="SUPFAM" id="SSF49373">
    <property type="entry name" value="Invasin/intimin cell-adhesion fragments"/>
    <property type="match status" value="2"/>
</dbReference>
<organism evidence="2 3">
    <name type="scientific">Candidatus Pullichristensenella excrementigallinarum</name>
    <dbReference type="NCBI Taxonomy" id="2840907"/>
    <lineage>
        <taxon>Bacteria</taxon>
        <taxon>Bacillati</taxon>
        <taxon>Bacillota</taxon>
        <taxon>Clostridia</taxon>
        <taxon>Candidatus Pullichristensenella</taxon>
    </lineage>
</organism>
<dbReference type="Gene3D" id="2.60.120.380">
    <property type="match status" value="1"/>
</dbReference>
<accession>A0A9D1IAC5</accession>
<dbReference type="Pfam" id="PF00656">
    <property type="entry name" value="Peptidase_C14"/>
    <property type="match status" value="1"/>
</dbReference>
<evidence type="ECO:0000313" key="2">
    <source>
        <dbReference type="EMBL" id="HIU33186.1"/>
    </source>
</evidence>
<gene>
    <name evidence="2" type="ORF">IAB02_01355</name>
</gene>
<reference evidence="2" key="1">
    <citation type="submission" date="2020-10" db="EMBL/GenBank/DDBJ databases">
        <authorList>
            <person name="Gilroy R."/>
        </authorList>
    </citation>
    <scope>NUCLEOTIDE SEQUENCE</scope>
    <source>
        <strain evidence="2">ChiHcec3-11533</strain>
    </source>
</reference>
<protein>
    <submittedName>
        <fullName evidence="2">Ig-like domain-containing protein</fullName>
    </submittedName>
</protein>
<dbReference type="Pfam" id="PF02368">
    <property type="entry name" value="Big_2"/>
    <property type="match status" value="2"/>
</dbReference>
<dbReference type="GO" id="GO:0004197">
    <property type="term" value="F:cysteine-type endopeptidase activity"/>
    <property type="evidence" value="ECO:0007669"/>
    <property type="project" value="InterPro"/>
</dbReference>
<dbReference type="SMART" id="SM00635">
    <property type="entry name" value="BID_2"/>
    <property type="match status" value="2"/>
</dbReference>
<comment type="caution">
    <text evidence="2">The sequence shown here is derived from an EMBL/GenBank/DDBJ whole genome shotgun (WGS) entry which is preliminary data.</text>
</comment>
<feature type="domain" description="BIG2" evidence="1">
    <location>
        <begin position="237"/>
        <end position="313"/>
    </location>
</feature>
<dbReference type="Proteomes" id="UP000824072">
    <property type="component" value="Unassembled WGS sequence"/>
</dbReference>
<reference evidence="2" key="2">
    <citation type="journal article" date="2021" name="PeerJ">
        <title>Extensive microbial diversity within the chicken gut microbiome revealed by metagenomics and culture.</title>
        <authorList>
            <person name="Gilroy R."/>
            <person name="Ravi A."/>
            <person name="Getino M."/>
            <person name="Pursley I."/>
            <person name="Horton D.L."/>
            <person name="Alikhan N.F."/>
            <person name="Baker D."/>
            <person name="Gharbi K."/>
            <person name="Hall N."/>
            <person name="Watson M."/>
            <person name="Adriaenssens E.M."/>
            <person name="Foster-Nyarko E."/>
            <person name="Jarju S."/>
            <person name="Secka A."/>
            <person name="Antonio M."/>
            <person name="Oren A."/>
            <person name="Chaudhuri R.R."/>
            <person name="La Ragione R."/>
            <person name="Hildebrand F."/>
            <person name="Pallen M.J."/>
        </authorList>
    </citation>
    <scope>NUCLEOTIDE SEQUENCE</scope>
    <source>
        <strain evidence="2">ChiHcec3-11533</strain>
    </source>
</reference>
<dbReference type="InterPro" id="IPR029030">
    <property type="entry name" value="Caspase-like_dom_sf"/>
</dbReference>
<name>A0A9D1IAC5_9FIRM</name>